<keyword evidence="1" id="KW-1133">Transmembrane helix</keyword>
<name>A0ABU4HQD7_9ACTN</name>
<keyword evidence="1" id="KW-0472">Membrane</keyword>
<reference evidence="3" key="1">
    <citation type="submission" date="2023-07" db="EMBL/GenBank/DDBJ databases">
        <title>Conexibacter stalactiti sp. nov., isolated from stalactites in a lava cave and emended description of the genus Conexibacter.</title>
        <authorList>
            <person name="Lee S.D."/>
        </authorList>
    </citation>
    <scope>NUCLEOTIDE SEQUENCE [LARGE SCALE GENOMIC DNA]</scope>
    <source>
        <strain evidence="3">KCTC 39840</strain>
    </source>
</reference>
<accession>A0ABU4HQD7</accession>
<keyword evidence="1" id="KW-0812">Transmembrane</keyword>
<reference evidence="2 3" key="2">
    <citation type="submission" date="2023-10" db="EMBL/GenBank/DDBJ databases">
        <authorList>
            <person name="Han X.F."/>
        </authorList>
    </citation>
    <scope>NUCLEOTIDE SEQUENCE [LARGE SCALE GENOMIC DNA]</scope>
    <source>
        <strain evidence="2 3">KCTC 39840</strain>
    </source>
</reference>
<evidence type="ECO:0000256" key="1">
    <source>
        <dbReference type="SAM" id="Phobius"/>
    </source>
</evidence>
<dbReference type="RefSeq" id="WP_318597833.1">
    <property type="nucleotide sequence ID" value="NZ_JAWSTH010000034.1"/>
</dbReference>
<organism evidence="2 3">
    <name type="scientific">Conexibacter stalactiti</name>
    <dbReference type="NCBI Taxonomy" id="1940611"/>
    <lineage>
        <taxon>Bacteria</taxon>
        <taxon>Bacillati</taxon>
        <taxon>Actinomycetota</taxon>
        <taxon>Thermoleophilia</taxon>
        <taxon>Solirubrobacterales</taxon>
        <taxon>Conexibacteraceae</taxon>
        <taxon>Conexibacter</taxon>
    </lineage>
</organism>
<feature type="transmembrane region" description="Helical" evidence="1">
    <location>
        <begin position="67"/>
        <end position="88"/>
    </location>
</feature>
<comment type="caution">
    <text evidence="2">The sequence shown here is derived from an EMBL/GenBank/DDBJ whole genome shotgun (WGS) entry which is preliminary data.</text>
</comment>
<feature type="transmembrane region" description="Helical" evidence="1">
    <location>
        <begin position="100"/>
        <end position="120"/>
    </location>
</feature>
<gene>
    <name evidence="2" type="ORF">R7226_14195</name>
</gene>
<keyword evidence="3" id="KW-1185">Reference proteome</keyword>
<dbReference type="EMBL" id="JAWSTH010000034">
    <property type="protein sequence ID" value="MDW5595496.1"/>
    <property type="molecule type" value="Genomic_DNA"/>
</dbReference>
<sequence>MAAVAACVACTAGTGISPTKLAISAVREHVDGLSAGRHRPEHGLPTLRARGSVARVASCFDGKQLDIFTRAVVVVVWVATVAVCGRGIYALVHTDKLSDWITVALLLGIPAGWAYVATVVNEKRL</sequence>
<evidence type="ECO:0000313" key="2">
    <source>
        <dbReference type="EMBL" id="MDW5595496.1"/>
    </source>
</evidence>
<dbReference type="Proteomes" id="UP001284601">
    <property type="component" value="Unassembled WGS sequence"/>
</dbReference>
<protein>
    <submittedName>
        <fullName evidence="2">Uncharacterized protein</fullName>
    </submittedName>
</protein>
<proteinExistence type="predicted"/>
<evidence type="ECO:0000313" key="3">
    <source>
        <dbReference type="Proteomes" id="UP001284601"/>
    </source>
</evidence>